<gene>
    <name evidence="3" type="ORF">N5C05_02805</name>
</gene>
<comment type="caution">
    <text evidence="3">The sequence shown here is derived from an EMBL/GenBank/DDBJ whole genome shotgun (WGS) entry which is preliminary data.</text>
</comment>
<protein>
    <submittedName>
        <fullName evidence="3">ABC transporter substrate-binding protein</fullName>
    </submittedName>
</protein>
<dbReference type="PROSITE" id="PS50983">
    <property type="entry name" value="FE_B12_PBP"/>
    <property type="match status" value="1"/>
</dbReference>
<name>A0AA42SRF1_AQUAC</name>
<evidence type="ECO:0000256" key="1">
    <source>
        <dbReference type="SAM" id="SignalP"/>
    </source>
</evidence>
<dbReference type="RefSeq" id="WP_280052824.1">
    <property type="nucleotide sequence ID" value="NZ_JAOBYN010000002.1"/>
</dbReference>
<proteinExistence type="predicted"/>
<evidence type="ECO:0000313" key="4">
    <source>
        <dbReference type="Proteomes" id="UP001158730"/>
    </source>
</evidence>
<dbReference type="PANTHER" id="PTHR30535:SF4">
    <property type="entry name" value="HEMIN-BINDING PERIPLASMIC PROTEIN HMUT"/>
    <property type="match status" value="1"/>
</dbReference>
<evidence type="ECO:0000259" key="2">
    <source>
        <dbReference type="PROSITE" id="PS50983"/>
    </source>
</evidence>
<dbReference type="SUPFAM" id="SSF53807">
    <property type="entry name" value="Helical backbone' metal receptor"/>
    <property type="match status" value="1"/>
</dbReference>
<feature type="domain" description="Fe/B12 periplasmic-binding" evidence="2">
    <location>
        <begin position="27"/>
        <end position="272"/>
    </location>
</feature>
<dbReference type="Gene3D" id="3.40.50.1980">
    <property type="entry name" value="Nitrogenase molybdenum iron protein domain"/>
    <property type="match status" value="2"/>
</dbReference>
<dbReference type="Proteomes" id="UP001158730">
    <property type="component" value="Unassembled WGS sequence"/>
</dbReference>
<feature type="signal peptide" evidence="1">
    <location>
        <begin position="1"/>
        <end position="21"/>
    </location>
</feature>
<keyword evidence="1" id="KW-0732">Signal</keyword>
<sequence>MRLANCVLLCSSLLFSHAAAAAELPQRWVSSGGSLSEWVVRLGGEGRLVGVDTTSLHPQSLRQLPSVGYQRALSAEGVLSLRPDILIGSEEMGPPPVVVQIAAAGVRVESLSAKPDLATLERNVLRLGELLGVPAQAREQMAAYRQQLQDQAQWVAEARRTQAPPRVVMLLGHAGSNLMAGGESPVAHQGYKALSSEALLALDPQVLIVADRTLHGEEARQALLKHNPLLQQTSAVRDGRLLALDPTLLVGGLGPRLPEGLAELSAAFYPSAQALTAELDR</sequence>
<dbReference type="AlphaFoldDB" id="A0AA42SRF1"/>
<dbReference type="EMBL" id="JAOBYN010000002">
    <property type="protein sequence ID" value="MDH1053683.1"/>
    <property type="molecule type" value="Genomic_DNA"/>
</dbReference>
<dbReference type="InterPro" id="IPR002491">
    <property type="entry name" value="ABC_transptr_periplasmic_BD"/>
</dbReference>
<dbReference type="InterPro" id="IPR050902">
    <property type="entry name" value="ABC_Transporter_SBP"/>
</dbReference>
<reference evidence="3" key="1">
    <citation type="submission" date="2022-09" db="EMBL/GenBank/DDBJ databases">
        <title>Intensive care unit water sources are persistently colonized with multi-drug resistant bacteria and are the site of extensive horizontal gene transfer of antibiotic resistance genes.</title>
        <authorList>
            <person name="Diorio-Toth L."/>
        </authorList>
    </citation>
    <scope>NUCLEOTIDE SEQUENCE</scope>
    <source>
        <strain evidence="3">GD03990</strain>
    </source>
</reference>
<organism evidence="3 4">
    <name type="scientific">Aquipseudomonas alcaligenes</name>
    <name type="common">Pseudomonas alcaligenes</name>
    <dbReference type="NCBI Taxonomy" id="43263"/>
    <lineage>
        <taxon>Bacteria</taxon>
        <taxon>Pseudomonadati</taxon>
        <taxon>Pseudomonadota</taxon>
        <taxon>Gammaproteobacteria</taxon>
        <taxon>Pseudomonadales</taxon>
        <taxon>Pseudomonadaceae</taxon>
        <taxon>Aquipseudomonas</taxon>
    </lineage>
</organism>
<evidence type="ECO:0000313" key="3">
    <source>
        <dbReference type="EMBL" id="MDH1053683.1"/>
    </source>
</evidence>
<dbReference type="PANTHER" id="PTHR30535">
    <property type="entry name" value="VITAMIN B12-BINDING PROTEIN"/>
    <property type="match status" value="1"/>
</dbReference>
<accession>A0AA42SRF1</accession>
<dbReference type="Pfam" id="PF01497">
    <property type="entry name" value="Peripla_BP_2"/>
    <property type="match status" value="1"/>
</dbReference>
<feature type="chain" id="PRO_5041399545" evidence="1">
    <location>
        <begin position="22"/>
        <end position="281"/>
    </location>
</feature>